<evidence type="ECO:0000313" key="15">
    <source>
        <dbReference type="Proteomes" id="UP000777438"/>
    </source>
</evidence>
<keyword evidence="10 13" id="KW-0472">Membrane</keyword>
<accession>A0A9P8VUV8</accession>
<evidence type="ECO:0000256" key="1">
    <source>
        <dbReference type="ARBA" id="ARBA00004434"/>
    </source>
</evidence>
<name>A0A9P8VUV8_9HYPO</name>
<protein>
    <recommendedName>
        <fullName evidence="11">Cytochrome c oxidase polypeptide V</fullName>
    </recommendedName>
</protein>
<dbReference type="SUPFAM" id="SSF81406">
    <property type="entry name" value="Mitochondrial cytochrome c oxidase subunit IV"/>
    <property type="match status" value="1"/>
</dbReference>
<evidence type="ECO:0000256" key="3">
    <source>
        <dbReference type="ARBA" id="ARBA00008135"/>
    </source>
</evidence>
<dbReference type="PANTHER" id="PTHR10707:SF10">
    <property type="entry name" value="CYTOCHROME C OXIDASE SUBUNIT 4"/>
    <property type="match status" value="1"/>
</dbReference>
<evidence type="ECO:0000256" key="11">
    <source>
        <dbReference type="ARBA" id="ARBA00081365"/>
    </source>
</evidence>
<organism evidence="14 15">
    <name type="scientific">Thelonectria olida</name>
    <dbReference type="NCBI Taxonomy" id="1576542"/>
    <lineage>
        <taxon>Eukaryota</taxon>
        <taxon>Fungi</taxon>
        <taxon>Dikarya</taxon>
        <taxon>Ascomycota</taxon>
        <taxon>Pezizomycotina</taxon>
        <taxon>Sordariomycetes</taxon>
        <taxon>Hypocreomycetidae</taxon>
        <taxon>Hypocreales</taxon>
        <taxon>Nectriaceae</taxon>
        <taxon>Thelonectria</taxon>
    </lineage>
</organism>
<gene>
    <name evidence="14" type="ORF">B0T10DRAFT_496862</name>
</gene>
<comment type="pathway">
    <text evidence="2">Energy metabolism; oxidative phosphorylation.</text>
</comment>
<keyword evidence="4 13" id="KW-0812">Transmembrane</keyword>
<evidence type="ECO:0000256" key="6">
    <source>
        <dbReference type="ARBA" id="ARBA00022946"/>
    </source>
</evidence>
<evidence type="ECO:0000256" key="7">
    <source>
        <dbReference type="ARBA" id="ARBA00022989"/>
    </source>
</evidence>
<dbReference type="Pfam" id="PF02936">
    <property type="entry name" value="COX4"/>
    <property type="match status" value="1"/>
</dbReference>
<dbReference type="PANTHER" id="PTHR10707">
    <property type="entry name" value="CYTOCHROME C OXIDASE SUBUNIT IV"/>
    <property type="match status" value="1"/>
</dbReference>
<keyword evidence="6" id="KW-0809">Transit peptide</keyword>
<dbReference type="Proteomes" id="UP000777438">
    <property type="component" value="Unassembled WGS sequence"/>
</dbReference>
<dbReference type="GO" id="GO:0005743">
    <property type="term" value="C:mitochondrial inner membrane"/>
    <property type="evidence" value="ECO:0007669"/>
    <property type="project" value="UniProtKB-SubCell"/>
</dbReference>
<dbReference type="CDD" id="cd00922">
    <property type="entry name" value="Cyt_c_Oxidase_IV"/>
    <property type="match status" value="1"/>
</dbReference>
<evidence type="ECO:0000256" key="12">
    <source>
        <dbReference type="SAM" id="MobiDB-lite"/>
    </source>
</evidence>
<evidence type="ECO:0000256" key="10">
    <source>
        <dbReference type="ARBA" id="ARBA00023136"/>
    </source>
</evidence>
<keyword evidence="15" id="KW-1185">Reference proteome</keyword>
<evidence type="ECO:0000256" key="9">
    <source>
        <dbReference type="ARBA" id="ARBA00023128"/>
    </source>
</evidence>
<keyword evidence="9" id="KW-0496">Mitochondrion</keyword>
<dbReference type="InterPro" id="IPR004203">
    <property type="entry name" value="Cyt_c_oxidase_su4_fam"/>
</dbReference>
<dbReference type="OrthoDB" id="186013at2759"/>
<comment type="similarity">
    <text evidence="3">Belongs to the cytochrome c oxidase IV family.</text>
</comment>
<dbReference type="InterPro" id="IPR036639">
    <property type="entry name" value="Cyt_c_oxidase_su4_sf"/>
</dbReference>
<evidence type="ECO:0000256" key="8">
    <source>
        <dbReference type="ARBA" id="ARBA00023002"/>
    </source>
</evidence>
<feature type="region of interest" description="Disordered" evidence="12">
    <location>
        <begin position="150"/>
        <end position="169"/>
    </location>
</feature>
<comment type="subcellular location">
    <subcellularLocation>
        <location evidence="1">Mitochondrion inner membrane</location>
        <topology evidence="1">Single-pass membrane protein</topology>
    </subcellularLocation>
</comment>
<evidence type="ECO:0000256" key="5">
    <source>
        <dbReference type="ARBA" id="ARBA00022792"/>
    </source>
</evidence>
<evidence type="ECO:0000256" key="4">
    <source>
        <dbReference type="ARBA" id="ARBA00022692"/>
    </source>
</evidence>
<dbReference type="FunFam" id="1.10.442.10:FF:000002">
    <property type="entry name" value="Cytochrome c oxidase subunit V"/>
    <property type="match status" value="1"/>
</dbReference>
<dbReference type="GO" id="GO:0016491">
    <property type="term" value="F:oxidoreductase activity"/>
    <property type="evidence" value="ECO:0007669"/>
    <property type="project" value="UniProtKB-KW"/>
</dbReference>
<keyword evidence="8" id="KW-0560">Oxidoreductase</keyword>
<dbReference type="EMBL" id="JAGPYM010000030">
    <property type="protein sequence ID" value="KAH6877323.1"/>
    <property type="molecule type" value="Genomic_DNA"/>
</dbReference>
<keyword evidence="5" id="KW-0999">Mitochondrion inner membrane</keyword>
<dbReference type="GO" id="GO:0045277">
    <property type="term" value="C:respiratory chain complex IV"/>
    <property type="evidence" value="ECO:0007669"/>
    <property type="project" value="InterPro"/>
</dbReference>
<evidence type="ECO:0000256" key="2">
    <source>
        <dbReference type="ARBA" id="ARBA00004673"/>
    </source>
</evidence>
<evidence type="ECO:0000256" key="13">
    <source>
        <dbReference type="SAM" id="Phobius"/>
    </source>
</evidence>
<dbReference type="Gene3D" id="1.10.442.10">
    <property type="entry name" value="Cytochrome c oxidase subunit IV"/>
    <property type="match status" value="1"/>
</dbReference>
<keyword evidence="7 13" id="KW-1133">Transmembrane helix</keyword>
<dbReference type="GO" id="GO:0006123">
    <property type="term" value="P:mitochondrial electron transport, cytochrome c to oxygen"/>
    <property type="evidence" value="ECO:0007669"/>
    <property type="project" value="InterPro"/>
</dbReference>
<feature type="transmembrane region" description="Helical" evidence="13">
    <location>
        <begin position="99"/>
        <end position="121"/>
    </location>
</feature>
<proteinExistence type="inferred from homology"/>
<reference evidence="14 15" key="1">
    <citation type="journal article" date="2021" name="Nat. Commun.">
        <title>Genetic determinants of endophytism in the Arabidopsis root mycobiome.</title>
        <authorList>
            <person name="Mesny F."/>
            <person name="Miyauchi S."/>
            <person name="Thiergart T."/>
            <person name="Pickel B."/>
            <person name="Atanasova L."/>
            <person name="Karlsson M."/>
            <person name="Huettel B."/>
            <person name="Barry K.W."/>
            <person name="Haridas S."/>
            <person name="Chen C."/>
            <person name="Bauer D."/>
            <person name="Andreopoulos W."/>
            <person name="Pangilinan J."/>
            <person name="LaButti K."/>
            <person name="Riley R."/>
            <person name="Lipzen A."/>
            <person name="Clum A."/>
            <person name="Drula E."/>
            <person name="Henrissat B."/>
            <person name="Kohler A."/>
            <person name="Grigoriev I.V."/>
            <person name="Martin F.M."/>
            <person name="Hacquard S."/>
        </authorList>
    </citation>
    <scope>NUCLEOTIDE SEQUENCE [LARGE SCALE GENOMIC DNA]</scope>
    <source>
        <strain evidence="14 15">MPI-CAGE-CH-0241</strain>
    </source>
</reference>
<dbReference type="AlphaFoldDB" id="A0A9P8VUV8"/>
<sequence length="169" mass="18589">MLRTQASSLLRKSLVRSSPALASRAASTHAISNPTLANIEKRWEGMPLQEQADLWMALRDRMQINWNEMTLQEKKAAYWIAFGPHGPRAVDPPGTNARVAWGVAIGLGVSVGLFALVRFFAAPVPYTMSKEYQEQSNEFLINQKSDPFTGITSPGYNGKGMVQSPPKGN</sequence>
<comment type="caution">
    <text evidence="14">The sequence shown here is derived from an EMBL/GenBank/DDBJ whole genome shotgun (WGS) entry which is preliminary data.</text>
</comment>
<evidence type="ECO:0000313" key="14">
    <source>
        <dbReference type="EMBL" id="KAH6877323.1"/>
    </source>
</evidence>